<dbReference type="RefSeq" id="WP_096808575.1">
    <property type="nucleotide sequence ID" value="NZ_BMCF01000001.1"/>
</dbReference>
<evidence type="ECO:0000313" key="5">
    <source>
        <dbReference type="Proteomes" id="UP000254412"/>
    </source>
</evidence>
<dbReference type="Proteomes" id="UP000254412">
    <property type="component" value="Unassembled WGS sequence"/>
</dbReference>
<proteinExistence type="predicted"/>
<dbReference type="OrthoDB" id="2399823at2"/>
<protein>
    <submittedName>
        <fullName evidence="2">Uncharacterized protein</fullName>
    </submittedName>
</protein>
<dbReference type="EMBL" id="UHDS01000001">
    <property type="protein sequence ID" value="SUM54374.1"/>
    <property type="molecule type" value="Genomic_DNA"/>
</dbReference>
<evidence type="ECO:0000313" key="6">
    <source>
        <dbReference type="Proteomes" id="UP000664081"/>
    </source>
</evidence>
<evidence type="ECO:0000313" key="1">
    <source>
        <dbReference type="EMBL" id="MBO1227185.1"/>
    </source>
</evidence>
<sequence length="135" mass="15586">MSQKMIDDVNIQLYDLIDQTKAELSELNQNKQLVINGPDSQLIQRGLDISYLQGQKQAIDTISSLIEQHPSERDFLEKYTEYAQKTSQAFEKSNLEFKMMSIPTQDFNVFLGQHYRLKGTQTVIASINSTVKKYF</sequence>
<dbReference type="Proteomes" id="UP000664081">
    <property type="component" value="Unassembled WGS sequence"/>
</dbReference>
<evidence type="ECO:0000313" key="2">
    <source>
        <dbReference type="EMBL" id="PTK58137.1"/>
    </source>
</evidence>
<reference evidence="2" key="2">
    <citation type="submission" date="2018-03" db="EMBL/GenBank/DDBJ databases">
        <authorList>
            <person name="Keele B.F."/>
        </authorList>
    </citation>
    <scope>NUCLEOTIDE SEQUENCE</scope>
    <source>
        <strain evidence="2">SNUC 4337</strain>
    </source>
</reference>
<accession>A0A291JIM4</accession>
<reference evidence="2 4" key="1">
    <citation type="journal article" date="2016" name="Front. Microbiol.">
        <title>Comprehensive Phylogenetic Analysis of Bovine Non-aureus Staphylococci Species Based on Whole-Genome Sequencing.</title>
        <authorList>
            <person name="Naushad S."/>
            <person name="Barkema H.W."/>
            <person name="Luby C."/>
            <person name="Condas L.A."/>
            <person name="Nobrega D.B."/>
            <person name="Carson D.A."/>
            <person name="De Buck J."/>
        </authorList>
    </citation>
    <scope>NUCLEOTIDE SEQUENCE [LARGE SCALE GENOMIC DNA]</scope>
    <source>
        <strain evidence="2 4">SNUC 4337</strain>
    </source>
</reference>
<keyword evidence="6" id="KW-1185">Reference proteome</keyword>
<evidence type="ECO:0000313" key="3">
    <source>
        <dbReference type="EMBL" id="SUM54374.1"/>
    </source>
</evidence>
<gene>
    <name evidence="2" type="ORF">BUZ61_10600</name>
    <name evidence="1" type="ORF">J3T88_07560</name>
    <name evidence="3" type="ORF">NCTC13834_00659</name>
</gene>
<dbReference type="EMBL" id="PZHR01000065">
    <property type="protein sequence ID" value="PTK58137.1"/>
    <property type="molecule type" value="Genomic_DNA"/>
</dbReference>
<evidence type="ECO:0000313" key="4">
    <source>
        <dbReference type="Proteomes" id="UP000240400"/>
    </source>
</evidence>
<reference evidence="1 6" key="4">
    <citation type="submission" date="2021-03" db="EMBL/GenBank/DDBJ databases">
        <title>Staphylococci and Mammaliicocci in bats.</title>
        <authorList>
            <person name="Fountain K."/>
        </authorList>
    </citation>
    <scope>NUCLEOTIDE SEQUENCE [LARGE SCALE GENOMIC DNA]</scope>
    <source>
        <strain evidence="1 6">18_1_E_SW</strain>
    </source>
</reference>
<organism evidence="2 4">
    <name type="scientific">Staphylococcus nepalensis</name>
    <dbReference type="NCBI Taxonomy" id="214473"/>
    <lineage>
        <taxon>Bacteria</taxon>
        <taxon>Bacillati</taxon>
        <taxon>Bacillota</taxon>
        <taxon>Bacilli</taxon>
        <taxon>Bacillales</taxon>
        <taxon>Staphylococcaceae</taxon>
        <taxon>Staphylococcus</taxon>
    </lineage>
</organism>
<dbReference type="Proteomes" id="UP000240400">
    <property type="component" value="Unassembled WGS sequence"/>
</dbReference>
<dbReference type="KEGG" id="snl:BJD96_03090"/>
<dbReference type="EMBL" id="JAFNLT010000005">
    <property type="protein sequence ID" value="MBO1227185.1"/>
    <property type="molecule type" value="Genomic_DNA"/>
</dbReference>
<dbReference type="AlphaFoldDB" id="A0A291JIM4"/>
<name>A0A291JIM4_9STAP</name>
<reference evidence="3 5" key="3">
    <citation type="submission" date="2018-06" db="EMBL/GenBank/DDBJ databases">
        <authorList>
            <consortium name="Pathogen Informatics"/>
            <person name="Doyle S."/>
        </authorList>
    </citation>
    <scope>NUCLEOTIDE SEQUENCE [LARGE SCALE GENOMIC DNA]</scope>
    <source>
        <strain evidence="3 5">NCTC13834</strain>
    </source>
</reference>
<dbReference type="GeneID" id="66776065"/>